<feature type="compositionally biased region" description="Gly residues" evidence="1">
    <location>
        <begin position="14"/>
        <end position="24"/>
    </location>
</feature>
<evidence type="ECO:0000313" key="4">
    <source>
        <dbReference type="Proteomes" id="UP000319732"/>
    </source>
</evidence>
<dbReference type="InterPro" id="IPR002173">
    <property type="entry name" value="Carboh/pur_kinase_PfkB_CS"/>
</dbReference>
<dbReference type="AlphaFoldDB" id="A0A545U9M4"/>
<evidence type="ECO:0000313" key="3">
    <source>
        <dbReference type="EMBL" id="TQV86176.1"/>
    </source>
</evidence>
<evidence type="ECO:0000256" key="1">
    <source>
        <dbReference type="SAM" id="MobiDB-lite"/>
    </source>
</evidence>
<dbReference type="Proteomes" id="UP000319732">
    <property type="component" value="Unassembled WGS sequence"/>
</dbReference>
<protein>
    <recommendedName>
        <fullName evidence="5">Cytochrome c-type biogenesis protein</fullName>
    </recommendedName>
</protein>
<dbReference type="PROSITE" id="PS00583">
    <property type="entry name" value="PFKB_KINASES_1"/>
    <property type="match status" value="1"/>
</dbReference>
<keyword evidence="2" id="KW-1133">Transmembrane helix</keyword>
<sequence length="150" mass="15348">MAVDADQSVESGAETGGETSGDSKGGGANVTLLYAAIGVLLLIVGLLGGYLLAQTGQPAAAVAPLAQTHAQHAAHGSVNLNLPAELTQFMSGWGCPCGCGDPLLECHCSEPNGAEEIRGYVKNLYDDDIPLEVIRDRVIKRYGASVVGGL</sequence>
<keyword evidence="4" id="KW-1185">Reference proteome</keyword>
<name>A0A545U9M4_9GAMM</name>
<feature type="transmembrane region" description="Helical" evidence="2">
    <location>
        <begin position="32"/>
        <end position="53"/>
    </location>
</feature>
<accession>A0A545U9M4</accession>
<dbReference type="RefSeq" id="WP_142902328.1">
    <property type="nucleotide sequence ID" value="NZ_ML660087.1"/>
</dbReference>
<proteinExistence type="predicted"/>
<keyword evidence="2" id="KW-0472">Membrane</keyword>
<reference evidence="3 4" key="1">
    <citation type="submission" date="2019-06" db="EMBL/GenBank/DDBJ databases">
        <title>Whole genome sequence for Cellvibrionaceae sp. R142.</title>
        <authorList>
            <person name="Wang G."/>
        </authorList>
    </citation>
    <scope>NUCLEOTIDE SEQUENCE [LARGE SCALE GENOMIC DNA]</scope>
    <source>
        <strain evidence="3 4">R142</strain>
    </source>
</reference>
<organism evidence="3 4">
    <name type="scientific">Exilibacterium tricleocarpae</name>
    <dbReference type="NCBI Taxonomy" id="2591008"/>
    <lineage>
        <taxon>Bacteria</taxon>
        <taxon>Pseudomonadati</taxon>
        <taxon>Pseudomonadota</taxon>
        <taxon>Gammaproteobacteria</taxon>
        <taxon>Cellvibrionales</taxon>
        <taxon>Cellvibrionaceae</taxon>
        <taxon>Exilibacterium</taxon>
    </lineage>
</organism>
<comment type="caution">
    <text evidence="3">The sequence shown here is derived from an EMBL/GenBank/DDBJ whole genome shotgun (WGS) entry which is preliminary data.</text>
</comment>
<evidence type="ECO:0000256" key="2">
    <source>
        <dbReference type="SAM" id="Phobius"/>
    </source>
</evidence>
<feature type="region of interest" description="Disordered" evidence="1">
    <location>
        <begin position="1"/>
        <end position="24"/>
    </location>
</feature>
<gene>
    <name evidence="3" type="ORF">FKG94_01070</name>
</gene>
<dbReference type="EMBL" id="VHSG01000002">
    <property type="protein sequence ID" value="TQV86176.1"/>
    <property type="molecule type" value="Genomic_DNA"/>
</dbReference>
<evidence type="ECO:0008006" key="5">
    <source>
        <dbReference type="Google" id="ProtNLM"/>
    </source>
</evidence>
<keyword evidence="2" id="KW-0812">Transmembrane</keyword>
<dbReference type="GO" id="GO:0016301">
    <property type="term" value="F:kinase activity"/>
    <property type="evidence" value="ECO:0007669"/>
    <property type="project" value="InterPro"/>
</dbReference>